<dbReference type="AlphaFoldDB" id="A0A3E1NH20"/>
<evidence type="ECO:0008006" key="12">
    <source>
        <dbReference type="Google" id="ProtNLM"/>
    </source>
</evidence>
<keyword evidence="8" id="KW-0812">Transmembrane</keyword>
<evidence type="ECO:0000256" key="3">
    <source>
        <dbReference type="ARBA" id="ARBA00022737"/>
    </source>
</evidence>
<comment type="subcellular location">
    <subcellularLocation>
        <location evidence="1">Cytoplasm</location>
    </subcellularLocation>
</comment>
<feature type="repeat" description="TPR" evidence="6">
    <location>
        <begin position="206"/>
        <end position="239"/>
    </location>
</feature>
<keyword evidence="8" id="KW-1133">Transmembrane helix</keyword>
<keyword evidence="7" id="KW-0175">Coiled coil</keyword>
<dbReference type="EMBL" id="QTJU01000006">
    <property type="protein sequence ID" value="RFM27161.1"/>
    <property type="molecule type" value="Genomic_DNA"/>
</dbReference>
<dbReference type="PROSITE" id="PS50005">
    <property type="entry name" value="TPR"/>
    <property type="match status" value="1"/>
</dbReference>
<dbReference type="SUPFAM" id="SSF48452">
    <property type="entry name" value="TPR-like"/>
    <property type="match status" value="2"/>
</dbReference>
<feature type="transmembrane region" description="Helical" evidence="8">
    <location>
        <begin position="505"/>
        <end position="524"/>
    </location>
</feature>
<proteinExistence type="inferred from homology"/>
<keyword evidence="8" id="KW-0472">Membrane</keyword>
<dbReference type="SMART" id="SM00028">
    <property type="entry name" value="TPR"/>
    <property type="match status" value="5"/>
</dbReference>
<evidence type="ECO:0000256" key="2">
    <source>
        <dbReference type="ARBA" id="ARBA00022490"/>
    </source>
</evidence>
<evidence type="ECO:0000256" key="7">
    <source>
        <dbReference type="SAM" id="Coils"/>
    </source>
</evidence>
<keyword evidence="11" id="KW-1185">Reference proteome</keyword>
<protein>
    <recommendedName>
        <fullName evidence="12">Tetratricopeptide repeat protein</fullName>
    </recommendedName>
</protein>
<keyword evidence="3" id="KW-0677">Repeat</keyword>
<keyword evidence="2" id="KW-0963">Cytoplasm</keyword>
<dbReference type="PANTHER" id="PTHR46630">
    <property type="entry name" value="TETRATRICOPEPTIDE REPEAT PROTEIN 29"/>
    <property type="match status" value="1"/>
</dbReference>
<reference evidence="10 11" key="1">
    <citation type="submission" date="2018-08" db="EMBL/GenBank/DDBJ databases">
        <title>Chitinophagaceae sp. K23C18032701, a novel bacterium isolated from forest soil.</title>
        <authorList>
            <person name="Wang C."/>
        </authorList>
    </citation>
    <scope>NUCLEOTIDE SEQUENCE [LARGE SCALE GENOMIC DNA]</scope>
    <source>
        <strain evidence="10 11">K23C18032701</strain>
    </source>
</reference>
<dbReference type="InterPro" id="IPR019734">
    <property type="entry name" value="TPR_rpt"/>
</dbReference>
<sequence length="597" mass="68642">MRKYVLLGSMLLLLFTASAQQDVTRDSLTSRLQTAGNLTEKINAEGDLSDFWFLHNIAISDSFAITAIAQAEQSRSHLLTVNAYLNSAARYLNNVNRLDNVHHGLDDIAHALAVAQDTTSEILQSRVYLLRSEFYRRSGMPDKAIADGNQVLTLLAETPHADSLKIEACNGLGITYVYKRDMLTAFRHLLAGLSLAEQSNDDALLRIVYYRMGDFYQNLRNYPKAREYTFRMVDIDQRRNKPMLVFDDYMKIAGLYSNEKELSLGKLYFDKAAALADSLHHAESKIYVYLGLLNMYYASQLFEQGAAYLNKPEVRKFIIDAGMSNELDKANGYIFLLKHNYDSSLYYMRKVEPFFNSNATDYQRVDYFNHYAELYKQMGNLDAAIQYKQRALQCANATHDLQSVADITSDLDSLYYKKGDYKTAGMYMGQYYSYRDSLNTLSKEKDLLTMEIDNENKRKEREAIRHEQEEQRKHNIQYIGITISIVCVFTLLLMMGIFKVPAAVVRALGFFSFIFLFEFITLLADNQIHAITHGEPIKVLLVKIVLVAMLLPLHHWMEEKVIHYLVHHRLLQLPSALRKHLHKNSHDEPAIPNEQKA</sequence>
<evidence type="ECO:0000256" key="9">
    <source>
        <dbReference type="SAM" id="SignalP"/>
    </source>
</evidence>
<evidence type="ECO:0000256" key="1">
    <source>
        <dbReference type="ARBA" id="ARBA00004496"/>
    </source>
</evidence>
<feature type="transmembrane region" description="Helical" evidence="8">
    <location>
        <begin position="536"/>
        <end position="553"/>
    </location>
</feature>
<evidence type="ECO:0000256" key="8">
    <source>
        <dbReference type="SAM" id="Phobius"/>
    </source>
</evidence>
<dbReference type="GO" id="GO:0005737">
    <property type="term" value="C:cytoplasm"/>
    <property type="evidence" value="ECO:0007669"/>
    <property type="project" value="UniProtKB-SubCell"/>
</dbReference>
<evidence type="ECO:0000313" key="10">
    <source>
        <dbReference type="EMBL" id="RFM27161.1"/>
    </source>
</evidence>
<dbReference type="PANTHER" id="PTHR46630:SF1">
    <property type="entry name" value="TETRATRICOPEPTIDE REPEAT PROTEIN 29"/>
    <property type="match status" value="1"/>
</dbReference>
<accession>A0A3E1NH20</accession>
<evidence type="ECO:0000256" key="4">
    <source>
        <dbReference type="ARBA" id="ARBA00022803"/>
    </source>
</evidence>
<evidence type="ECO:0000256" key="6">
    <source>
        <dbReference type="PROSITE-ProRule" id="PRU00339"/>
    </source>
</evidence>
<feature type="coiled-coil region" evidence="7">
    <location>
        <begin position="438"/>
        <end position="472"/>
    </location>
</feature>
<feature type="transmembrane region" description="Helical" evidence="8">
    <location>
        <begin position="478"/>
        <end position="498"/>
    </location>
</feature>
<dbReference type="InterPro" id="IPR011990">
    <property type="entry name" value="TPR-like_helical_dom_sf"/>
</dbReference>
<feature type="chain" id="PRO_5017797556" description="Tetratricopeptide repeat protein" evidence="9">
    <location>
        <begin position="22"/>
        <end position="597"/>
    </location>
</feature>
<name>A0A3E1NH20_9BACT</name>
<dbReference type="RefSeq" id="WP_147313959.1">
    <property type="nucleotide sequence ID" value="NZ_QTJU01000006.1"/>
</dbReference>
<dbReference type="Proteomes" id="UP000261284">
    <property type="component" value="Unassembled WGS sequence"/>
</dbReference>
<organism evidence="10 11">
    <name type="scientific">Deminuibacter soli</name>
    <dbReference type="NCBI Taxonomy" id="2291815"/>
    <lineage>
        <taxon>Bacteria</taxon>
        <taxon>Pseudomonadati</taxon>
        <taxon>Bacteroidota</taxon>
        <taxon>Chitinophagia</taxon>
        <taxon>Chitinophagales</taxon>
        <taxon>Chitinophagaceae</taxon>
        <taxon>Deminuibacter</taxon>
    </lineage>
</organism>
<keyword evidence="4 6" id="KW-0802">TPR repeat</keyword>
<keyword evidence="9" id="KW-0732">Signal</keyword>
<dbReference type="InterPro" id="IPR051476">
    <property type="entry name" value="Bac_ResReg_Asp_Phosphatase"/>
</dbReference>
<dbReference type="OrthoDB" id="660620at2"/>
<feature type="signal peptide" evidence="9">
    <location>
        <begin position="1"/>
        <end position="21"/>
    </location>
</feature>
<comment type="similarity">
    <text evidence="5">Belongs to the Rap family.</text>
</comment>
<evidence type="ECO:0000256" key="5">
    <source>
        <dbReference type="ARBA" id="ARBA00038253"/>
    </source>
</evidence>
<comment type="caution">
    <text evidence="10">The sequence shown here is derived from an EMBL/GenBank/DDBJ whole genome shotgun (WGS) entry which is preliminary data.</text>
</comment>
<gene>
    <name evidence="10" type="ORF">DXN05_17020</name>
</gene>
<evidence type="ECO:0000313" key="11">
    <source>
        <dbReference type="Proteomes" id="UP000261284"/>
    </source>
</evidence>
<dbReference type="Gene3D" id="1.25.40.10">
    <property type="entry name" value="Tetratricopeptide repeat domain"/>
    <property type="match status" value="2"/>
</dbReference>